<evidence type="ECO:0000256" key="1">
    <source>
        <dbReference type="ARBA" id="ARBA00023015"/>
    </source>
</evidence>
<dbReference type="SUPFAM" id="SSF46689">
    <property type="entry name" value="Homeodomain-like"/>
    <property type="match status" value="1"/>
</dbReference>
<dbReference type="GO" id="GO:0003700">
    <property type="term" value="F:DNA-binding transcription factor activity"/>
    <property type="evidence" value="ECO:0007669"/>
    <property type="project" value="TreeGrafter"/>
</dbReference>
<evidence type="ECO:0000256" key="4">
    <source>
        <dbReference type="PROSITE-ProRule" id="PRU00335"/>
    </source>
</evidence>
<dbReference type="RefSeq" id="WP_083115722.1">
    <property type="nucleotide sequence ID" value="NZ_JACKTS010000014.1"/>
</dbReference>
<dbReference type="OrthoDB" id="3235020at2"/>
<dbReference type="InterPro" id="IPR023772">
    <property type="entry name" value="DNA-bd_HTH_TetR-type_CS"/>
</dbReference>
<dbReference type="PANTHER" id="PTHR30055:SF238">
    <property type="entry name" value="MYCOFACTOCIN BIOSYNTHESIS TRANSCRIPTIONAL REGULATOR MFTR-RELATED"/>
    <property type="match status" value="1"/>
</dbReference>
<dbReference type="PRINTS" id="PR00455">
    <property type="entry name" value="HTHTETR"/>
</dbReference>
<dbReference type="Proteomes" id="UP000192284">
    <property type="component" value="Unassembled WGS sequence"/>
</dbReference>
<dbReference type="PROSITE" id="PS50977">
    <property type="entry name" value="HTH_TETR_2"/>
    <property type="match status" value="1"/>
</dbReference>
<sequence>MSAPTNRHQLRRQSTHEALRQAALKSFARKGFANVTVTELAREAGVTERTFFRHFPTKEAVLFQDYETQLAWLAEALAQRPASESLFDAVLAGVAAFPHDLEVVRQAATARAELIGADRIAGHLRVVQSSFAQVLTEFIRERNPGAPNLELSAAVAGSALAAALVVAVENWGRQGCTGDLGEMVAAGLDLVRSGLAPLV</sequence>
<dbReference type="PANTHER" id="PTHR30055">
    <property type="entry name" value="HTH-TYPE TRANSCRIPTIONAL REGULATOR RUTR"/>
    <property type="match status" value="1"/>
</dbReference>
<keyword evidence="1" id="KW-0805">Transcription regulation</keyword>
<dbReference type="PROSITE" id="PS01081">
    <property type="entry name" value="HTH_TETR_1"/>
    <property type="match status" value="1"/>
</dbReference>
<comment type="caution">
    <text evidence="6">The sequence shown here is derived from an EMBL/GenBank/DDBJ whole genome shotgun (WGS) entry which is preliminary data.</text>
</comment>
<evidence type="ECO:0000313" key="7">
    <source>
        <dbReference type="Proteomes" id="UP000192284"/>
    </source>
</evidence>
<dbReference type="GO" id="GO:0000976">
    <property type="term" value="F:transcription cis-regulatory region binding"/>
    <property type="evidence" value="ECO:0007669"/>
    <property type="project" value="TreeGrafter"/>
</dbReference>
<dbReference type="InterPro" id="IPR050109">
    <property type="entry name" value="HTH-type_TetR-like_transc_reg"/>
</dbReference>
<dbReference type="Gene3D" id="1.10.10.60">
    <property type="entry name" value="Homeodomain-like"/>
    <property type="match status" value="1"/>
</dbReference>
<proteinExistence type="predicted"/>
<evidence type="ECO:0000256" key="2">
    <source>
        <dbReference type="ARBA" id="ARBA00023125"/>
    </source>
</evidence>
<evidence type="ECO:0000313" key="6">
    <source>
        <dbReference type="EMBL" id="ORA13468.1"/>
    </source>
</evidence>
<dbReference type="InterPro" id="IPR009057">
    <property type="entry name" value="Homeodomain-like_sf"/>
</dbReference>
<keyword evidence="7" id="KW-1185">Reference proteome</keyword>
<accession>A0A1W9ZEZ9</accession>
<reference evidence="6 7" key="1">
    <citation type="submission" date="2017-02" db="EMBL/GenBank/DDBJ databases">
        <title>The new phylogeny of genus Mycobacterium.</title>
        <authorList>
            <person name="Tortoli E."/>
            <person name="Trovato A."/>
            <person name="Cirillo D.M."/>
        </authorList>
    </citation>
    <scope>NUCLEOTIDE SEQUENCE [LARGE SCALE GENOMIC DNA]</scope>
    <source>
        <strain evidence="6 7">DSM 45057</strain>
    </source>
</reference>
<dbReference type="Gene3D" id="1.10.357.10">
    <property type="entry name" value="Tetracycline Repressor, domain 2"/>
    <property type="match status" value="1"/>
</dbReference>
<protein>
    <submittedName>
        <fullName evidence="6">TetR family transcriptional regulator</fullName>
    </submittedName>
</protein>
<keyword evidence="3" id="KW-0804">Transcription</keyword>
<keyword evidence="2 4" id="KW-0238">DNA-binding</keyword>
<dbReference type="EMBL" id="MVHE01000063">
    <property type="protein sequence ID" value="ORA13468.1"/>
    <property type="molecule type" value="Genomic_DNA"/>
</dbReference>
<feature type="domain" description="HTH tetR-type" evidence="5">
    <location>
        <begin position="13"/>
        <end position="73"/>
    </location>
</feature>
<gene>
    <name evidence="6" type="ORF">BST12_23885</name>
</gene>
<evidence type="ECO:0000256" key="3">
    <source>
        <dbReference type="ARBA" id="ARBA00023163"/>
    </source>
</evidence>
<name>A0A1W9ZEZ9_MYCAN</name>
<evidence type="ECO:0000259" key="5">
    <source>
        <dbReference type="PROSITE" id="PS50977"/>
    </source>
</evidence>
<organism evidence="6 7">
    <name type="scientific">Mycobacterium angelicum</name>
    <dbReference type="NCBI Taxonomy" id="470074"/>
    <lineage>
        <taxon>Bacteria</taxon>
        <taxon>Bacillati</taxon>
        <taxon>Actinomycetota</taxon>
        <taxon>Actinomycetes</taxon>
        <taxon>Mycobacteriales</taxon>
        <taxon>Mycobacteriaceae</taxon>
        <taxon>Mycobacterium</taxon>
    </lineage>
</organism>
<dbReference type="InterPro" id="IPR001647">
    <property type="entry name" value="HTH_TetR"/>
</dbReference>
<dbReference type="AlphaFoldDB" id="A0A1W9ZEZ9"/>
<feature type="DNA-binding region" description="H-T-H motif" evidence="4">
    <location>
        <begin position="36"/>
        <end position="55"/>
    </location>
</feature>
<dbReference type="Pfam" id="PF00440">
    <property type="entry name" value="TetR_N"/>
    <property type="match status" value="1"/>
</dbReference>